<evidence type="ECO:0000256" key="6">
    <source>
        <dbReference type="SAM" id="Phobius"/>
    </source>
</evidence>
<evidence type="ECO:0000256" key="2">
    <source>
        <dbReference type="ARBA" id="ARBA00009074"/>
    </source>
</evidence>
<dbReference type="RefSeq" id="XP_056850729.1">
    <property type="nucleotide sequence ID" value="XM_056994749.1"/>
</dbReference>
<feature type="transmembrane region" description="Helical" evidence="6">
    <location>
        <begin position="205"/>
        <end position="225"/>
    </location>
</feature>
<dbReference type="Pfam" id="PF05055">
    <property type="entry name" value="DUF677"/>
    <property type="match status" value="1"/>
</dbReference>
<dbReference type="KEGG" id="rsz:130500050"/>
<evidence type="ECO:0000256" key="1">
    <source>
        <dbReference type="ARBA" id="ARBA00004141"/>
    </source>
</evidence>
<keyword evidence="4 6" id="KW-1133">Transmembrane helix</keyword>
<evidence type="ECO:0000256" key="4">
    <source>
        <dbReference type="ARBA" id="ARBA00022989"/>
    </source>
</evidence>
<reference evidence="7" key="1">
    <citation type="journal article" date="2019" name="Database">
        <title>The radish genome database (RadishGD): an integrated information resource for radish genomics.</title>
        <authorList>
            <person name="Yu H.J."/>
            <person name="Baek S."/>
            <person name="Lee Y.J."/>
            <person name="Cho A."/>
            <person name="Mun J.H."/>
        </authorList>
    </citation>
    <scope>NUCLEOTIDE SEQUENCE [LARGE SCALE GENOMIC DNA]</scope>
    <source>
        <strain evidence="7">cv. WK10039</strain>
    </source>
</reference>
<dbReference type="PANTHER" id="PTHR31113">
    <property type="entry name" value="UPF0496 PROTEIN 3-RELATED"/>
    <property type="match status" value="1"/>
</dbReference>
<comment type="subcellular location">
    <subcellularLocation>
        <location evidence="1">Membrane</location>
        <topology evidence="1">Multi-pass membrane protein</topology>
    </subcellularLocation>
</comment>
<dbReference type="GeneID" id="130500050"/>
<dbReference type="OrthoDB" id="1086152at2759"/>
<dbReference type="PANTHER" id="PTHR31113:SF13">
    <property type="entry name" value="(RAPE) HYPOTHETICAL PROTEIN"/>
    <property type="match status" value="1"/>
</dbReference>
<evidence type="ECO:0000256" key="3">
    <source>
        <dbReference type="ARBA" id="ARBA00022692"/>
    </source>
</evidence>
<proteinExistence type="inferred from homology"/>
<keyword evidence="5 6" id="KW-0472">Membrane</keyword>
<dbReference type="GO" id="GO:0016020">
    <property type="term" value="C:membrane"/>
    <property type="evidence" value="ECO:0007669"/>
    <property type="project" value="UniProtKB-SubCell"/>
</dbReference>
<name>A0A9W3CGS8_RAPSA</name>
<evidence type="ECO:0000313" key="7">
    <source>
        <dbReference type="Proteomes" id="UP000504610"/>
    </source>
</evidence>
<organism evidence="7 8">
    <name type="scientific">Raphanus sativus</name>
    <name type="common">Radish</name>
    <name type="synonym">Raphanus raphanistrum var. sativus</name>
    <dbReference type="NCBI Taxonomy" id="3726"/>
    <lineage>
        <taxon>Eukaryota</taxon>
        <taxon>Viridiplantae</taxon>
        <taxon>Streptophyta</taxon>
        <taxon>Embryophyta</taxon>
        <taxon>Tracheophyta</taxon>
        <taxon>Spermatophyta</taxon>
        <taxon>Magnoliopsida</taxon>
        <taxon>eudicotyledons</taxon>
        <taxon>Gunneridae</taxon>
        <taxon>Pentapetalae</taxon>
        <taxon>rosids</taxon>
        <taxon>malvids</taxon>
        <taxon>Brassicales</taxon>
        <taxon>Brassicaceae</taxon>
        <taxon>Brassiceae</taxon>
        <taxon>Raphanus</taxon>
    </lineage>
</organism>
<protein>
    <submittedName>
        <fullName evidence="8">UPF0496 protein At5g66660-like</fullName>
    </submittedName>
</protein>
<evidence type="ECO:0000256" key="5">
    <source>
        <dbReference type="ARBA" id="ARBA00023136"/>
    </source>
</evidence>
<dbReference type="Proteomes" id="UP000504610">
    <property type="component" value="Chromosome 9"/>
</dbReference>
<dbReference type="AlphaFoldDB" id="A0A9W3CGS8"/>
<keyword evidence="7" id="KW-1185">Reference proteome</keyword>
<dbReference type="InterPro" id="IPR007749">
    <property type="entry name" value="DUF677"/>
</dbReference>
<gene>
    <name evidence="8" type="primary">LOC130500050</name>
</gene>
<evidence type="ECO:0000313" key="8">
    <source>
        <dbReference type="RefSeq" id="XP_056850729.1"/>
    </source>
</evidence>
<accession>A0A9W3CGS8</accession>
<sequence length="282" mass="31720">MPPVGFFAELLLKYSGCVSSKRSGTSTSPFKPFLTDKLPNYAENYVNSYVCACQDDPELKSFDSSLHLQTSNLIRSFSAGPRIAKFIIDSKEDVLKNEELKSLVDLYYEELKTLNLFNTMDMDLGGNKNYADTLKELNKVKAMGDPFGDELLEKFPELQVELDKKQKDVKKRRKLATIVFGAAFFSFSVLSMYLCIVVAPPVVVAVALGLTKTVGTAGIWVYGMMKDYEEALESKIDLLRLTENNTKSNIEAMKSIRNLVEKLIISISSILKTVERQKMRKT</sequence>
<comment type="similarity">
    <text evidence="2">Belongs to the UPF0496 family.</text>
</comment>
<feature type="transmembrane region" description="Helical" evidence="6">
    <location>
        <begin position="175"/>
        <end position="199"/>
    </location>
</feature>
<reference evidence="8" key="2">
    <citation type="submission" date="2025-08" db="UniProtKB">
        <authorList>
            <consortium name="RefSeq"/>
        </authorList>
    </citation>
    <scope>IDENTIFICATION</scope>
    <source>
        <tissue evidence="8">Leaf</tissue>
    </source>
</reference>
<keyword evidence="3 6" id="KW-0812">Transmembrane</keyword>